<reference evidence="2 3" key="1">
    <citation type="submission" date="2013-08" db="EMBL/GenBank/DDBJ databases">
        <title>The genome sequence of Knoellia subterranea.</title>
        <authorList>
            <person name="Zhu W."/>
            <person name="Wang G."/>
        </authorList>
    </citation>
    <scope>NUCLEOTIDE SEQUENCE [LARGE SCALE GENOMIC DNA]</scope>
    <source>
        <strain evidence="2 3">KCTC 19937</strain>
    </source>
</reference>
<evidence type="ECO:0000313" key="2">
    <source>
        <dbReference type="EMBL" id="KGN37618.1"/>
    </source>
</evidence>
<proteinExistence type="predicted"/>
<sequence length="103" mass="11224">MTPRVTSRTDRRKPLGIGHEIATTTDSAKVVGVTRDAQGRVVVCLDYGDHRTRVPWIELAKNALSTRPANASDILDEHPSPLPRRFGPGMRAALERLLAEAAA</sequence>
<gene>
    <name evidence="2" type="ORF">N803_14510</name>
</gene>
<evidence type="ECO:0000256" key="1">
    <source>
        <dbReference type="SAM" id="MobiDB-lite"/>
    </source>
</evidence>
<dbReference type="EMBL" id="AVPK01000005">
    <property type="protein sequence ID" value="KGN37618.1"/>
    <property type="molecule type" value="Genomic_DNA"/>
</dbReference>
<dbReference type="Proteomes" id="UP000030011">
    <property type="component" value="Unassembled WGS sequence"/>
</dbReference>
<name>A0A0A0JKK4_9MICO</name>
<keyword evidence="3" id="KW-1185">Reference proteome</keyword>
<dbReference type="AlphaFoldDB" id="A0A0A0JKK4"/>
<dbReference type="STRING" id="1385521.N803_14510"/>
<dbReference type="NCBIfam" id="TIGR01643">
    <property type="entry name" value="YD_repeat_2x"/>
    <property type="match status" value="1"/>
</dbReference>
<accession>A0A0A0JKK4</accession>
<feature type="region of interest" description="Disordered" evidence="1">
    <location>
        <begin position="1"/>
        <end position="21"/>
    </location>
</feature>
<dbReference type="InterPro" id="IPR006530">
    <property type="entry name" value="YD"/>
</dbReference>
<evidence type="ECO:0000313" key="3">
    <source>
        <dbReference type="Proteomes" id="UP000030011"/>
    </source>
</evidence>
<comment type="caution">
    <text evidence="2">The sequence shown here is derived from an EMBL/GenBank/DDBJ whole genome shotgun (WGS) entry which is preliminary data.</text>
</comment>
<protein>
    <submittedName>
        <fullName evidence="2">Uncharacterized protein</fullName>
    </submittedName>
</protein>
<organism evidence="2 3">
    <name type="scientific">Knoellia subterranea KCTC 19937</name>
    <dbReference type="NCBI Taxonomy" id="1385521"/>
    <lineage>
        <taxon>Bacteria</taxon>
        <taxon>Bacillati</taxon>
        <taxon>Actinomycetota</taxon>
        <taxon>Actinomycetes</taxon>
        <taxon>Micrococcales</taxon>
        <taxon>Intrasporangiaceae</taxon>
        <taxon>Knoellia</taxon>
    </lineage>
</organism>